<accession>A0A1H9W677</accession>
<evidence type="ECO:0000313" key="2">
    <source>
        <dbReference type="EMBL" id="SES28973.1"/>
    </source>
</evidence>
<keyword evidence="3" id="KW-1185">Reference proteome</keyword>
<dbReference type="Gene3D" id="4.10.1210.10">
    <property type="entry name" value="Atu1913-like"/>
    <property type="match status" value="1"/>
</dbReference>
<evidence type="ECO:0000313" key="3">
    <source>
        <dbReference type="Proteomes" id="UP000198571"/>
    </source>
</evidence>
<dbReference type="SUPFAM" id="SSF141099">
    <property type="entry name" value="Atu1913-like"/>
    <property type="match status" value="1"/>
</dbReference>
<dbReference type="InterPro" id="IPR036488">
    <property type="entry name" value="DUF1883-like_sf"/>
</dbReference>
<sequence length="85" mass="9930">MKYKVLQKYLDYGDMVSVELNRQAYVLLLDATNYERFKKGRHYQKYGGLAKSSPFKISVPSTGEWFVVLHLGKDEGNLKYNIVFM</sequence>
<protein>
    <recommendedName>
        <fullName evidence="1">DUF1883 domain-containing protein</fullName>
    </recommendedName>
</protein>
<dbReference type="RefSeq" id="WP_093054224.1">
    <property type="nucleotide sequence ID" value="NZ_FOGT01000014.1"/>
</dbReference>
<dbReference type="OrthoDB" id="7285215at2"/>
<reference evidence="3" key="1">
    <citation type="submission" date="2016-10" db="EMBL/GenBank/DDBJ databases">
        <authorList>
            <person name="Varghese N."/>
            <person name="Submissions S."/>
        </authorList>
    </citation>
    <scope>NUCLEOTIDE SEQUENCE [LARGE SCALE GENOMIC DNA]</scope>
    <source>
        <strain evidence="3">S9</strain>
    </source>
</reference>
<feature type="domain" description="DUF1883" evidence="1">
    <location>
        <begin position="3"/>
        <end position="75"/>
    </location>
</feature>
<dbReference type="AlphaFoldDB" id="A0A1H9W677"/>
<proteinExistence type="predicted"/>
<dbReference type="InterPro" id="IPR015073">
    <property type="entry name" value="DUF1883"/>
</dbReference>
<dbReference type="Proteomes" id="UP000198571">
    <property type="component" value="Unassembled WGS sequence"/>
</dbReference>
<organism evidence="2 3">
    <name type="scientific">Salipaludibacillus aurantiacus</name>
    <dbReference type="NCBI Taxonomy" id="1601833"/>
    <lineage>
        <taxon>Bacteria</taxon>
        <taxon>Bacillati</taxon>
        <taxon>Bacillota</taxon>
        <taxon>Bacilli</taxon>
        <taxon>Bacillales</taxon>
        <taxon>Bacillaceae</taxon>
    </lineage>
</organism>
<evidence type="ECO:0000259" key="1">
    <source>
        <dbReference type="Pfam" id="PF08980"/>
    </source>
</evidence>
<name>A0A1H9W677_9BACI</name>
<dbReference type="EMBL" id="FOGT01000014">
    <property type="protein sequence ID" value="SES28973.1"/>
    <property type="molecule type" value="Genomic_DNA"/>
</dbReference>
<dbReference type="Pfam" id="PF08980">
    <property type="entry name" value="DUF1883"/>
    <property type="match status" value="1"/>
</dbReference>
<gene>
    <name evidence="2" type="ORF">SAMN05518684_11478</name>
</gene>